<dbReference type="InterPro" id="IPR011990">
    <property type="entry name" value="TPR-like_helical_dom_sf"/>
</dbReference>
<evidence type="ECO:0000313" key="1">
    <source>
        <dbReference type="EMBL" id="SVP89282.1"/>
    </source>
</evidence>
<dbReference type="EMBL" id="UIVS01000001">
    <property type="protein sequence ID" value="SVP90423.1"/>
    <property type="molecule type" value="Genomic_DNA"/>
</dbReference>
<dbReference type="SMART" id="SM00028">
    <property type="entry name" value="TPR"/>
    <property type="match status" value="2"/>
</dbReference>
<organism evidence="1">
    <name type="scientific">Theileria annulata</name>
    <dbReference type="NCBI Taxonomy" id="5874"/>
    <lineage>
        <taxon>Eukaryota</taxon>
        <taxon>Sar</taxon>
        <taxon>Alveolata</taxon>
        <taxon>Apicomplexa</taxon>
        <taxon>Aconoidasida</taxon>
        <taxon>Piroplasmida</taxon>
        <taxon>Theileriidae</taxon>
        <taxon>Theileria</taxon>
    </lineage>
</organism>
<protein>
    <submittedName>
        <fullName evidence="1">Uncharacterized protein</fullName>
    </submittedName>
</protein>
<dbReference type="PANTHER" id="PTHR46512">
    <property type="entry name" value="PEPTIDYLPROLYL ISOMERASE"/>
    <property type="match status" value="1"/>
</dbReference>
<gene>
    <name evidence="1" type="ORF">TAT_000113500</name>
    <name evidence="2" type="ORF">TAV_000112900</name>
</gene>
<dbReference type="SUPFAM" id="SSF48452">
    <property type="entry name" value="TPR-like"/>
    <property type="match status" value="1"/>
</dbReference>
<sequence length="109" mass="12887">MIQLDYTFPEDEEFRHKFEDIKLSTILNMAIVNYKLNNFNDSIQNCNEVLSDYPENLKALTRKAMSFMALCKPNEAKPILEKILNLNENSDYARKELERIKQIVKLNEE</sequence>
<name>A0A3B0MIA1_THEAN</name>
<dbReference type="InterPro" id="IPR050754">
    <property type="entry name" value="FKBP4/5/8-like"/>
</dbReference>
<reference evidence="1" key="1">
    <citation type="submission" date="2018-07" db="EMBL/GenBank/DDBJ databases">
        <authorList>
            <person name="Quirk P.G."/>
            <person name="Krulwich T.A."/>
        </authorList>
    </citation>
    <scope>NUCLEOTIDE SEQUENCE</scope>
    <source>
        <strain evidence="1">Anand</strain>
    </source>
</reference>
<dbReference type="AlphaFoldDB" id="A0A3B0MIA1"/>
<proteinExistence type="predicted"/>
<dbReference type="EMBL" id="UIVT01000001">
    <property type="protein sequence ID" value="SVP89282.1"/>
    <property type="molecule type" value="Genomic_DNA"/>
</dbReference>
<dbReference type="Gene3D" id="1.25.40.10">
    <property type="entry name" value="Tetratricopeptide repeat domain"/>
    <property type="match status" value="1"/>
</dbReference>
<accession>A0A3B0MIA1</accession>
<evidence type="ECO:0000313" key="2">
    <source>
        <dbReference type="EMBL" id="SVP90423.1"/>
    </source>
</evidence>
<dbReference type="InterPro" id="IPR019734">
    <property type="entry name" value="TPR_rpt"/>
</dbReference>